<dbReference type="Proteomes" id="UP000005632">
    <property type="component" value="Chromosome"/>
</dbReference>
<proteinExistence type="predicted"/>
<evidence type="ECO:0000256" key="1">
    <source>
        <dbReference type="SAM" id="SignalP"/>
    </source>
</evidence>
<sequence>MKKTNGFILTAIIFTLLVPVSTFAASAGNATLGGVNGYLVIPSAEPVYSGTDTTVATGYSAIVSSGTFANIPYFQMGFSGNYEVGIATDIADTTDILINAKWRFSKSGNTSMALGTVAQILDVGSNTTFADQIYFATTFNSTFIDWPSKTTILAGYTFDNSLNSDINFGMAFETPFFKDTFKEKVNFLIDFGNVSYSTKPNGGNAENRGMVNVGLRLVPVQFLKSVYVSADLRALDLFDDSGRALSAAVAISFRPSNSIVN</sequence>
<protein>
    <submittedName>
        <fullName evidence="2">Uncharacterized protein</fullName>
    </submittedName>
</protein>
<dbReference type="RefSeq" id="WP_014270366.1">
    <property type="nucleotide sequence ID" value="NC_016633.1"/>
</dbReference>
<name>G8QX19_SPHPG</name>
<evidence type="ECO:0000313" key="2">
    <source>
        <dbReference type="EMBL" id="AEV29523.1"/>
    </source>
</evidence>
<reference evidence="2 3" key="1">
    <citation type="submission" date="2011-11" db="EMBL/GenBank/DDBJ databases">
        <title>Complete sequence of Spirochaeta sp. grapes.</title>
        <authorList>
            <consortium name="US DOE Joint Genome Institute"/>
            <person name="Lucas S."/>
            <person name="Han J."/>
            <person name="Lapidus A."/>
            <person name="Cheng J.-F."/>
            <person name="Goodwin L."/>
            <person name="Pitluck S."/>
            <person name="Peters L."/>
            <person name="Ovchinnikova G."/>
            <person name="Munk A.C."/>
            <person name="Detter J.C."/>
            <person name="Han C."/>
            <person name="Tapia R."/>
            <person name="Land M."/>
            <person name="Hauser L."/>
            <person name="Kyrpides N."/>
            <person name="Ivanova N."/>
            <person name="Pagani I."/>
            <person name="Ritalahtilisa K."/>
            <person name="Loeffler F."/>
            <person name="Woyke T."/>
        </authorList>
    </citation>
    <scope>NUCLEOTIDE SEQUENCE [LARGE SCALE GENOMIC DNA]</scope>
    <source>
        <strain evidence="3">ATCC BAA-1885 / DSM 22778 / Grapes</strain>
    </source>
</reference>
<feature type="signal peptide" evidence="1">
    <location>
        <begin position="1"/>
        <end position="24"/>
    </location>
</feature>
<dbReference type="AlphaFoldDB" id="G8QX19"/>
<feature type="chain" id="PRO_5003514012" evidence="1">
    <location>
        <begin position="25"/>
        <end position="261"/>
    </location>
</feature>
<dbReference type="STRING" id="158190.SpiGrapes_1725"/>
<dbReference type="HOGENOM" id="CLU_1123933_0_0_12"/>
<dbReference type="eggNOG" id="ENOG50348NC">
    <property type="taxonomic scope" value="Bacteria"/>
</dbReference>
<keyword evidence="3" id="KW-1185">Reference proteome</keyword>
<dbReference type="KEGG" id="sgp:SpiGrapes_1725"/>
<evidence type="ECO:0000313" key="3">
    <source>
        <dbReference type="Proteomes" id="UP000005632"/>
    </source>
</evidence>
<dbReference type="EMBL" id="CP003155">
    <property type="protein sequence ID" value="AEV29523.1"/>
    <property type="molecule type" value="Genomic_DNA"/>
</dbReference>
<gene>
    <name evidence="2" type="ordered locus">SpiGrapes_1725</name>
</gene>
<accession>G8QX19</accession>
<keyword evidence="1" id="KW-0732">Signal</keyword>
<organism evidence="2 3">
    <name type="scientific">Sphaerochaeta pleomorpha (strain ATCC BAA-1885 / DSM 22778 / Grapes)</name>
    <dbReference type="NCBI Taxonomy" id="158190"/>
    <lineage>
        <taxon>Bacteria</taxon>
        <taxon>Pseudomonadati</taxon>
        <taxon>Spirochaetota</taxon>
        <taxon>Spirochaetia</taxon>
        <taxon>Spirochaetales</taxon>
        <taxon>Sphaerochaetaceae</taxon>
        <taxon>Sphaerochaeta</taxon>
    </lineage>
</organism>